<proteinExistence type="predicted"/>
<keyword evidence="1" id="KW-0472">Membrane</keyword>
<reference evidence="2 3" key="1">
    <citation type="submission" date="2018-02" db="EMBL/GenBank/DDBJ databases">
        <title>The genomes of Aspergillus section Nigri reveals drivers in fungal speciation.</title>
        <authorList>
            <consortium name="DOE Joint Genome Institute"/>
            <person name="Vesth T.C."/>
            <person name="Nybo J."/>
            <person name="Theobald S."/>
            <person name="Brandl J."/>
            <person name="Frisvad J.C."/>
            <person name="Nielsen K.F."/>
            <person name="Lyhne E.K."/>
            <person name="Kogle M.E."/>
            <person name="Kuo A."/>
            <person name="Riley R."/>
            <person name="Clum A."/>
            <person name="Nolan M."/>
            <person name="Lipzen A."/>
            <person name="Salamov A."/>
            <person name="Henrissat B."/>
            <person name="Wiebenga A."/>
            <person name="De vries R.P."/>
            <person name="Grigoriev I.V."/>
            <person name="Mortensen U.H."/>
            <person name="Andersen M.R."/>
            <person name="Baker S.E."/>
        </authorList>
    </citation>
    <scope>NUCLEOTIDE SEQUENCE [LARGE SCALE GENOMIC DNA]</scope>
    <source>
        <strain evidence="2 3">CBS 115571</strain>
    </source>
</reference>
<accession>A0A2V5HB26</accession>
<organism evidence="2 3">
    <name type="scientific">Aspergillus violaceofuscus (strain CBS 115571)</name>
    <dbReference type="NCBI Taxonomy" id="1450538"/>
    <lineage>
        <taxon>Eukaryota</taxon>
        <taxon>Fungi</taxon>
        <taxon>Dikarya</taxon>
        <taxon>Ascomycota</taxon>
        <taxon>Pezizomycotina</taxon>
        <taxon>Eurotiomycetes</taxon>
        <taxon>Eurotiomycetidae</taxon>
        <taxon>Eurotiales</taxon>
        <taxon>Aspergillaceae</taxon>
        <taxon>Aspergillus</taxon>
    </lineage>
</organism>
<keyword evidence="1" id="KW-0812">Transmembrane</keyword>
<dbReference type="AlphaFoldDB" id="A0A2V5HB26"/>
<name>A0A2V5HB26_ASPV1</name>
<evidence type="ECO:0000313" key="3">
    <source>
        <dbReference type="Proteomes" id="UP000249829"/>
    </source>
</evidence>
<evidence type="ECO:0000313" key="2">
    <source>
        <dbReference type="EMBL" id="PYI13090.1"/>
    </source>
</evidence>
<sequence length="61" mass="7080">MGQLGVVLGSYSIYSIFRLSVYFLTSYFPTSLRLFFPPLHNHLYRRSSPRPPHTHPLTLLS</sequence>
<evidence type="ECO:0000256" key="1">
    <source>
        <dbReference type="SAM" id="Phobius"/>
    </source>
</evidence>
<protein>
    <submittedName>
        <fullName evidence="2">Uncharacterized protein</fullName>
    </submittedName>
</protein>
<dbReference type="Proteomes" id="UP000249829">
    <property type="component" value="Unassembled WGS sequence"/>
</dbReference>
<keyword evidence="3" id="KW-1185">Reference proteome</keyword>
<keyword evidence="1" id="KW-1133">Transmembrane helix</keyword>
<feature type="transmembrane region" description="Helical" evidence="1">
    <location>
        <begin position="12"/>
        <end position="36"/>
    </location>
</feature>
<dbReference type="EMBL" id="KZ825263">
    <property type="protein sequence ID" value="PYI13090.1"/>
    <property type="molecule type" value="Genomic_DNA"/>
</dbReference>
<gene>
    <name evidence="2" type="ORF">BO99DRAFT_407799</name>
</gene>